<keyword evidence="3" id="KW-1185">Reference proteome</keyword>
<dbReference type="EMBL" id="JAZDQJ010000009">
    <property type="protein sequence ID" value="MEE1933628.1"/>
    <property type="molecule type" value="Genomic_DNA"/>
</dbReference>
<feature type="region of interest" description="Disordered" evidence="1">
    <location>
        <begin position="1"/>
        <end position="24"/>
    </location>
</feature>
<dbReference type="RefSeq" id="WP_330074458.1">
    <property type="nucleotide sequence ID" value="NZ_JAZDQJ010000009.1"/>
</dbReference>
<evidence type="ECO:0000313" key="3">
    <source>
        <dbReference type="Proteomes" id="UP001335100"/>
    </source>
</evidence>
<gene>
    <name evidence="2" type="ORF">V0R50_10385</name>
</gene>
<organism evidence="2 3">
    <name type="scientific">Pseudomonas ulcerans</name>
    <dbReference type="NCBI Taxonomy" id="3115852"/>
    <lineage>
        <taxon>Bacteria</taxon>
        <taxon>Pseudomonadati</taxon>
        <taxon>Pseudomonadota</taxon>
        <taxon>Gammaproteobacteria</taxon>
        <taxon>Pseudomonadales</taxon>
        <taxon>Pseudomonadaceae</taxon>
        <taxon>Pseudomonas</taxon>
    </lineage>
</organism>
<dbReference type="Proteomes" id="UP001335100">
    <property type="component" value="Unassembled WGS sequence"/>
</dbReference>
<name>A0ABU7HQ62_9PSED</name>
<protein>
    <submittedName>
        <fullName evidence="2">Uncharacterized protein</fullName>
    </submittedName>
</protein>
<evidence type="ECO:0000313" key="2">
    <source>
        <dbReference type="EMBL" id="MEE1933628.1"/>
    </source>
</evidence>
<comment type="caution">
    <text evidence="2">The sequence shown here is derived from an EMBL/GenBank/DDBJ whole genome shotgun (WGS) entry which is preliminary data.</text>
</comment>
<evidence type="ECO:0000256" key="1">
    <source>
        <dbReference type="SAM" id="MobiDB-lite"/>
    </source>
</evidence>
<proteinExistence type="predicted"/>
<reference evidence="2 3" key="1">
    <citation type="submission" date="2024-01" db="EMBL/GenBank/DDBJ databases">
        <title>Unpublished Manusciprt.</title>
        <authorList>
            <person name="Duman M."/>
            <person name="Valdes E.G."/>
            <person name="Ajmi N."/>
            <person name="Altun S."/>
            <person name="Saticioglu I.B."/>
        </authorList>
    </citation>
    <scope>NUCLEOTIDE SEQUENCE [LARGE SCALE GENOMIC DNA]</scope>
    <source>
        <strain evidence="2 3">148P</strain>
    </source>
</reference>
<sequence length="126" mass="14276">MANKDKAKGAEYSRRAREKKKAEDARLGVEQVVIEMPAGIKWLLAAEVKRHGYDQVQALWQDLALSWAAADPEERARRLQRPDAPAFEISPKLARQFELASEAELKRDPGCEIIPPIQCRSRNVAR</sequence>
<accession>A0ABU7HQ62</accession>